<dbReference type="Proteomes" id="UP001238540">
    <property type="component" value="Unassembled WGS sequence"/>
</dbReference>
<keyword evidence="1" id="KW-0732">Signal</keyword>
<protein>
    <submittedName>
        <fullName evidence="2">DUF2861 family protein</fullName>
    </submittedName>
</protein>
<comment type="caution">
    <text evidence="2">The sequence shown here is derived from an EMBL/GenBank/DDBJ whole genome shotgun (WGS) entry which is preliminary data.</text>
</comment>
<keyword evidence="3" id="KW-1185">Reference proteome</keyword>
<sequence>MYLTVSTFMIAMSISVATHSAWFTDTPLARTYQALLNQQPQLAWQELHIALRQHALDSRYWLPVKQEILRQSQCGQQLGQHRRHQPLNLSISLIKRVGLSSQGYQIKISAQHSSKLMPLELRSPTDIVLLSGKLLKLSDYQELETNDLLSRPESGIYSLRLGDEMYPIIVAIQSNQSWLTLDQEAQRIHITPPKNSDTCSGALASWQWFDKDYQMLGGRFPILTFNAPPPKQVPSKAKYLSAAVTIYEYQQGIRIEYIHRVAIPFIPSEPSTD</sequence>
<dbReference type="EMBL" id="JAUFQC010000027">
    <property type="protein sequence ID" value="MDN3611939.1"/>
    <property type="molecule type" value="Genomic_DNA"/>
</dbReference>
<evidence type="ECO:0000256" key="1">
    <source>
        <dbReference type="SAM" id="SignalP"/>
    </source>
</evidence>
<gene>
    <name evidence="2" type="ORF">QWZ16_20315</name>
</gene>
<evidence type="ECO:0000313" key="3">
    <source>
        <dbReference type="Proteomes" id="UP001238540"/>
    </source>
</evidence>
<dbReference type="RefSeq" id="WP_076590166.1">
    <property type="nucleotide sequence ID" value="NZ_JABEYA020000004.1"/>
</dbReference>
<reference evidence="3" key="1">
    <citation type="journal article" date="2019" name="Int. J. Syst. Evol. Microbiol.">
        <title>The Global Catalogue of Microorganisms (GCM) 10K type strain sequencing project: providing services to taxonomists for standard genome sequencing and annotation.</title>
        <authorList>
            <consortium name="The Broad Institute Genomics Platform"/>
            <consortium name="The Broad Institute Genome Sequencing Center for Infectious Disease"/>
            <person name="Wu L."/>
            <person name="Ma J."/>
        </authorList>
    </citation>
    <scope>NUCLEOTIDE SEQUENCE [LARGE SCALE GENOMIC DNA]</scope>
    <source>
        <strain evidence="3">CECT 7398</strain>
    </source>
</reference>
<organism evidence="2 3">
    <name type="scientific">Vibrio ostreicida</name>
    <dbReference type="NCBI Taxonomy" id="526588"/>
    <lineage>
        <taxon>Bacteria</taxon>
        <taxon>Pseudomonadati</taxon>
        <taxon>Pseudomonadota</taxon>
        <taxon>Gammaproteobacteria</taxon>
        <taxon>Vibrionales</taxon>
        <taxon>Vibrionaceae</taxon>
        <taxon>Vibrio</taxon>
    </lineage>
</organism>
<dbReference type="InterPro" id="IPR021290">
    <property type="entry name" value="DUF2861"/>
</dbReference>
<accession>A0ABT8BZW7</accession>
<feature type="signal peptide" evidence="1">
    <location>
        <begin position="1"/>
        <end position="20"/>
    </location>
</feature>
<feature type="chain" id="PRO_5046981507" evidence="1">
    <location>
        <begin position="21"/>
        <end position="273"/>
    </location>
</feature>
<proteinExistence type="predicted"/>
<evidence type="ECO:0000313" key="2">
    <source>
        <dbReference type="EMBL" id="MDN3611939.1"/>
    </source>
</evidence>
<dbReference type="Pfam" id="PF11060">
    <property type="entry name" value="DUF2861"/>
    <property type="match status" value="1"/>
</dbReference>
<name>A0ABT8BZW7_9VIBR</name>